<dbReference type="RefSeq" id="WP_283871495.1">
    <property type="nucleotide sequence ID" value="NZ_CP126101.1"/>
</dbReference>
<gene>
    <name evidence="1" type="ORF">QNH24_07715</name>
</gene>
<evidence type="ECO:0000313" key="1">
    <source>
        <dbReference type="EMBL" id="WHY53120.1"/>
    </source>
</evidence>
<dbReference type="AlphaFoldDB" id="A0AAX3WYW2"/>
<name>A0AAX3WYW2_9BACI</name>
<organism evidence="1 2">
    <name type="scientific">Lysinibacillus pakistanensis</name>
    <dbReference type="NCBI Taxonomy" id="759811"/>
    <lineage>
        <taxon>Bacteria</taxon>
        <taxon>Bacillati</taxon>
        <taxon>Bacillota</taxon>
        <taxon>Bacilli</taxon>
        <taxon>Bacillales</taxon>
        <taxon>Bacillaceae</taxon>
        <taxon>Lysinibacillus</taxon>
    </lineage>
</organism>
<evidence type="ECO:0000313" key="2">
    <source>
        <dbReference type="Proteomes" id="UP001178322"/>
    </source>
</evidence>
<proteinExistence type="predicted"/>
<accession>A0AAX3WYW2</accession>
<dbReference type="Proteomes" id="UP001178322">
    <property type="component" value="Chromosome"/>
</dbReference>
<protein>
    <submittedName>
        <fullName evidence="1">Uncharacterized protein</fullName>
    </submittedName>
</protein>
<sequence>MEKIILTEMKQVMKDFGEVFSMINQGKVFENETNVKECINKCKKLQLELMDSIRLIELTFMELQSKRDQVLLATESDSESKLRQLDDLLLAINKKTT</sequence>
<dbReference type="EMBL" id="CP126101">
    <property type="protein sequence ID" value="WHY53120.1"/>
    <property type="molecule type" value="Genomic_DNA"/>
</dbReference>
<reference evidence="1" key="1">
    <citation type="submission" date="2023-05" db="EMBL/GenBank/DDBJ databases">
        <title>Comparative genomics of Bacillaceae isolates and their secondary metabolite potential.</title>
        <authorList>
            <person name="Song L."/>
            <person name="Nielsen L.J."/>
            <person name="Mohite O."/>
            <person name="Xu X."/>
            <person name="Weber T."/>
            <person name="Kovacs A.T."/>
        </authorList>
    </citation>
    <scope>NUCLEOTIDE SEQUENCE</scope>
    <source>
        <strain evidence="1">LY1</strain>
    </source>
</reference>